<comment type="caution">
    <text evidence="2">The sequence shown here is derived from an EMBL/GenBank/DDBJ whole genome shotgun (WGS) entry which is preliminary data.</text>
</comment>
<dbReference type="Proteomes" id="UP000192257">
    <property type="component" value="Unassembled WGS sequence"/>
</dbReference>
<dbReference type="AlphaFoldDB" id="A0A1X0NXU6"/>
<dbReference type="VEuPathDB" id="TriTrypDB:TM35_000122800"/>
<feature type="chain" id="PRO_5012077693" evidence="1">
    <location>
        <begin position="28"/>
        <end position="140"/>
    </location>
</feature>
<sequence length="140" mass="15317">MTTMFVQLHRVVYLLVLLHFCTCVVHAEDVKESAKDVVLRRGDSLKKIEGDMEAIRTEALKNISDLNSKLKVWREHSELAKSVADEVTLMRRVIEAAMRNSGVPSANKGVAGVSITAGLLKNATDAVEKAEVAVKKAKSS</sequence>
<evidence type="ECO:0000313" key="3">
    <source>
        <dbReference type="Proteomes" id="UP000192257"/>
    </source>
</evidence>
<name>A0A1X0NXU6_9TRYP</name>
<evidence type="ECO:0000256" key="1">
    <source>
        <dbReference type="SAM" id="SignalP"/>
    </source>
</evidence>
<organism evidence="2 3">
    <name type="scientific">Trypanosoma theileri</name>
    <dbReference type="NCBI Taxonomy" id="67003"/>
    <lineage>
        <taxon>Eukaryota</taxon>
        <taxon>Discoba</taxon>
        <taxon>Euglenozoa</taxon>
        <taxon>Kinetoplastea</taxon>
        <taxon>Metakinetoplastina</taxon>
        <taxon>Trypanosomatida</taxon>
        <taxon>Trypanosomatidae</taxon>
        <taxon>Trypanosoma</taxon>
    </lineage>
</organism>
<protein>
    <submittedName>
        <fullName evidence="2">Uncharacterized protein</fullName>
    </submittedName>
</protein>
<feature type="signal peptide" evidence="1">
    <location>
        <begin position="1"/>
        <end position="27"/>
    </location>
</feature>
<keyword evidence="1" id="KW-0732">Signal</keyword>
<evidence type="ECO:0000313" key="2">
    <source>
        <dbReference type="EMBL" id="ORC89505.1"/>
    </source>
</evidence>
<dbReference type="EMBL" id="NBCO01000012">
    <property type="protein sequence ID" value="ORC89505.1"/>
    <property type="molecule type" value="Genomic_DNA"/>
</dbReference>
<gene>
    <name evidence="2" type="ORF">TM35_000122800</name>
</gene>
<keyword evidence="3" id="KW-1185">Reference proteome</keyword>
<proteinExistence type="predicted"/>
<dbReference type="RefSeq" id="XP_028883571.1">
    <property type="nucleotide sequence ID" value="XM_029025255.1"/>
</dbReference>
<feature type="non-terminal residue" evidence="2">
    <location>
        <position position="140"/>
    </location>
</feature>
<dbReference type="GeneID" id="39985035"/>
<accession>A0A1X0NXU6</accession>
<reference evidence="2 3" key="1">
    <citation type="submission" date="2017-03" db="EMBL/GenBank/DDBJ databases">
        <title>An alternative strategy for trypanosome survival in the mammalian bloodstream revealed through genome and transcriptome analysis of the ubiquitous bovine parasite Trypanosoma (Megatrypanum) theileri.</title>
        <authorList>
            <person name="Kelly S."/>
            <person name="Ivens A."/>
            <person name="Mott A."/>
            <person name="O'Neill E."/>
            <person name="Emms D."/>
            <person name="Macleod O."/>
            <person name="Voorheis P."/>
            <person name="Matthews J."/>
            <person name="Matthews K."/>
            <person name="Carrington M."/>
        </authorList>
    </citation>
    <scope>NUCLEOTIDE SEQUENCE [LARGE SCALE GENOMIC DNA]</scope>
    <source>
        <strain evidence="2">Edinburgh</strain>
    </source>
</reference>